<comment type="caution">
    <text evidence="6">The sequence shown here is derived from an EMBL/GenBank/DDBJ whole genome shotgun (WGS) entry which is preliminary data.</text>
</comment>
<evidence type="ECO:0000256" key="2">
    <source>
        <dbReference type="ARBA" id="ARBA00022723"/>
    </source>
</evidence>
<proteinExistence type="predicted"/>
<dbReference type="Proteomes" id="UP000260649">
    <property type="component" value="Unassembled WGS sequence"/>
</dbReference>
<keyword evidence="2" id="KW-0479">Metal-binding</keyword>
<evidence type="ECO:0000256" key="3">
    <source>
        <dbReference type="ARBA" id="ARBA00023004"/>
    </source>
</evidence>
<feature type="domain" description="ATPase BadF/BadG/BcrA/BcrD type" evidence="5">
    <location>
        <begin position="2"/>
        <end position="249"/>
    </location>
</feature>
<evidence type="ECO:0000313" key="7">
    <source>
        <dbReference type="Proteomes" id="UP000260649"/>
    </source>
</evidence>
<dbReference type="InterPro" id="IPR008275">
    <property type="entry name" value="CoA_E_activase_dom"/>
</dbReference>
<evidence type="ECO:0000259" key="5">
    <source>
        <dbReference type="Pfam" id="PF01869"/>
    </source>
</evidence>
<dbReference type="OrthoDB" id="9778513at2"/>
<keyword evidence="3" id="KW-0408">Iron</keyword>
<reference evidence="6 7" key="1">
    <citation type="submission" date="2018-07" db="EMBL/GenBank/DDBJ databases">
        <title>GABA Modulating Bacteria of the Human Gut Microbiota.</title>
        <authorList>
            <person name="Strandwitz P."/>
            <person name="Kim K.H."/>
            <person name="Terekhova D."/>
            <person name="Liu J.K."/>
            <person name="Sharma A."/>
            <person name="Levering J."/>
            <person name="Mcdonald D."/>
            <person name="Dietrich D."/>
            <person name="Ramadhar T.R."/>
            <person name="Lekbua A."/>
            <person name="Mroue N."/>
            <person name="Liston C."/>
            <person name="Stewart E.J."/>
            <person name="Dubin M.J."/>
            <person name="Zengler K."/>
            <person name="Knight R."/>
            <person name="Gilbert J.A."/>
            <person name="Clardy J."/>
            <person name="Lewis K."/>
        </authorList>
    </citation>
    <scope>NUCLEOTIDE SEQUENCE [LARGE SCALE GENOMIC DNA]</scope>
    <source>
        <strain evidence="6 7">KLE1738</strain>
    </source>
</reference>
<evidence type="ECO:0000313" key="6">
    <source>
        <dbReference type="EMBL" id="RFT06795.1"/>
    </source>
</evidence>
<dbReference type="PANTHER" id="PTHR32329">
    <property type="entry name" value="BIFUNCTIONAL PROTEIN [INCLUDES 2-HYDROXYACYL-COA DEHYDRATASE (N-TER) AND ITS ACTIVATOR DOMAIN (C_TERM)-RELATED"/>
    <property type="match status" value="1"/>
</dbReference>
<organism evidence="6 7">
    <name type="scientific">Evtepia gabavorous</name>
    <dbReference type="NCBI Taxonomy" id="2211183"/>
    <lineage>
        <taxon>Bacteria</taxon>
        <taxon>Bacillati</taxon>
        <taxon>Bacillota</taxon>
        <taxon>Clostridia</taxon>
        <taxon>Eubacteriales</taxon>
        <taxon>Evtepia</taxon>
    </lineage>
</organism>
<gene>
    <name evidence="6" type="ORF">DV520_06065</name>
</gene>
<dbReference type="AlphaFoldDB" id="A0A3E2B449"/>
<evidence type="ECO:0000256" key="4">
    <source>
        <dbReference type="ARBA" id="ARBA00023014"/>
    </source>
</evidence>
<dbReference type="PANTHER" id="PTHR32329:SF2">
    <property type="entry name" value="BIFUNCTIONAL PROTEIN [INCLUDES 2-HYDROXYACYL-COA DEHYDRATASE (N-TER) AND ITS ACTIVATOR DOMAIN (C_TERM)"/>
    <property type="match status" value="1"/>
</dbReference>
<dbReference type="InterPro" id="IPR043129">
    <property type="entry name" value="ATPase_NBD"/>
</dbReference>
<dbReference type="Gene3D" id="3.30.420.40">
    <property type="match status" value="2"/>
</dbReference>
<name>A0A3E2B449_9FIRM</name>
<dbReference type="InterPro" id="IPR051805">
    <property type="entry name" value="Dehydratase_Activator_Redct"/>
</dbReference>
<dbReference type="GO" id="GO:0046872">
    <property type="term" value="F:metal ion binding"/>
    <property type="evidence" value="ECO:0007669"/>
    <property type="project" value="UniProtKB-KW"/>
</dbReference>
<dbReference type="SUPFAM" id="SSF53067">
    <property type="entry name" value="Actin-like ATPase domain"/>
    <property type="match status" value="1"/>
</dbReference>
<sequence>MGLDIGSSSSKAVLLGENQESLAAQVVNLGTGTKGVGQVLEAVYRQAGIGPEEVRYTVVTGYGRMTYQGADRQITEISCHAKGVFHLSSSARTIVDVGGQDTKVIRLGQDGSVENFVMNDKCAAGTGRFLEVMARVLDCPIASLSQLAQQGEEVVPISNLCTVFAESEVISHLSAGVSQANVAAGAIASIATRITGMAGRVGVEPQVVMTGGGALNGALVEALSKSLGHPVCILDNPQVMGALGAAVFAWESAQKQHN</sequence>
<keyword evidence="7" id="KW-1185">Reference proteome</keyword>
<dbReference type="GO" id="GO:0051536">
    <property type="term" value="F:iron-sulfur cluster binding"/>
    <property type="evidence" value="ECO:0007669"/>
    <property type="project" value="UniProtKB-KW"/>
</dbReference>
<comment type="cofactor">
    <cofactor evidence="1">
        <name>[4Fe-4S] cluster</name>
        <dbReference type="ChEBI" id="CHEBI:49883"/>
    </cofactor>
</comment>
<dbReference type="Pfam" id="PF01869">
    <property type="entry name" value="BcrAD_BadFG"/>
    <property type="match status" value="1"/>
</dbReference>
<keyword evidence="4" id="KW-0411">Iron-sulfur</keyword>
<evidence type="ECO:0000256" key="1">
    <source>
        <dbReference type="ARBA" id="ARBA00001966"/>
    </source>
</evidence>
<dbReference type="InterPro" id="IPR002731">
    <property type="entry name" value="ATPase_BadF"/>
</dbReference>
<accession>A0A3E2B449</accession>
<dbReference type="EMBL" id="QQRQ01000007">
    <property type="protein sequence ID" value="RFT06795.1"/>
    <property type="molecule type" value="Genomic_DNA"/>
</dbReference>
<protein>
    <submittedName>
        <fullName evidence="6">2-hydroxyglutaryl-CoA dehydratase</fullName>
    </submittedName>
</protein>
<dbReference type="NCBIfam" id="TIGR00241">
    <property type="entry name" value="CoA_E_activ"/>
    <property type="match status" value="1"/>
</dbReference>
<dbReference type="CDD" id="cd24036">
    <property type="entry name" value="ASKHA_NBD_BcrAD_BadFG_HgdC_HadI"/>
    <property type="match status" value="1"/>
</dbReference>